<name>A0A0G1IMU4_9BACT</name>
<dbReference type="AlphaFoldDB" id="A0A0G1IMU4"/>
<organism evidence="1 2">
    <name type="scientific">Candidatus Gottesmanbacteria bacterium GW2011_GWA1_44_24b</name>
    <dbReference type="NCBI Taxonomy" id="1618437"/>
    <lineage>
        <taxon>Bacteria</taxon>
        <taxon>Candidatus Gottesmaniibacteriota</taxon>
    </lineage>
</organism>
<gene>
    <name evidence="1" type="ORF">UW52_C0028G0013</name>
</gene>
<proteinExistence type="predicted"/>
<accession>A0A0G1IMU4</accession>
<comment type="caution">
    <text evidence="1">The sequence shown here is derived from an EMBL/GenBank/DDBJ whole genome shotgun (WGS) entry which is preliminary data.</text>
</comment>
<dbReference type="EMBL" id="LCIQ01000028">
    <property type="protein sequence ID" value="KKT60248.1"/>
    <property type="molecule type" value="Genomic_DNA"/>
</dbReference>
<sequence>KDTSADLFYYNPSFLILMPDILKDLSYTWEEVAP</sequence>
<evidence type="ECO:0000313" key="2">
    <source>
        <dbReference type="Proteomes" id="UP000034521"/>
    </source>
</evidence>
<protein>
    <submittedName>
        <fullName evidence="1">Uncharacterized protein</fullName>
    </submittedName>
</protein>
<evidence type="ECO:0000313" key="1">
    <source>
        <dbReference type="EMBL" id="KKT60248.1"/>
    </source>
</evidence>
<feature type="non-terminal residue" evidence="1">
    <location>
        <position position="1"/>
    </location>
</feature>
<dbReference type="Proteomes" id="UP000034521">
    <property type="component" value="Unassembled WGS sequence"/>
</dbReference>
<reference evidence="1 2" key="1">
    <citation type="journal article" date="2015" name="Nature">
        <title>rRNA introns, odd ribosomes, and small enigmatic genomes across a large radiation of phyla.</title>
        <authorList>
            <person name="Brown C.T."/>
            <person name="Hug L.A."/>
            <person name="Thomas B.C."/>
            <person name="Sharon I."/>
            <person name="Castelle C.J."/>
            <person name="Singh A."/>
            <person name="Wilkins M.J."/>
            <person name="Williams K.H."/>
            <person name="Banfield J.F."/>
        </authorList>
    </citation>
    <scope>NUCLEOTIDE SEQUENCE [LARGE SCALE GENOMIC DNA]</scope>
</reference>